<comment type="cofactor">
    <cofactor evidence="9">
        <name>[2Fe-2S] cluster</name>
        <dbReference type="ChEBI" id="CHEBI:190135"/>
    </cofactor>
</comment>
<comment type="caution">
    <text evidence="11">The sequence shown here is derived from an EMBL/GenBank/DDBJ whole genome shotgun (WGS) entry which is preliminary data.</text>
</comment>
<evidence type="ECO:0000256" key="2">
    <source>
        <dbReference type="ARBA" id="ARBA00015816"/>
    </source>
</evidence>
<sequence>MKELSRRGFIAAGCVGCVAVTVGCANGAAQSGPTRVGMGELRVGETLVLVDRQIVVTRGESSITAVEAQCTHQGCAVSLVDDVLKCPCHGSKFDRSTGAVLRGPATEPLPALPVSVDGENIWIG</sequence>
<keyword evidence="3" id="KW-0001">2Fe-2S</keyword>
<evidence type="ECO:0000256" key="6">
    <source>
        <dbReference type="ARBA" id="ARBA00023014"/>
    </source>
</evidence>
<dbReference type="GO" id="GO:0051537">
    <property type="term" value="F:2 iron, 2 sulfur cluster binding"/>
    <property type="evidence" value="ECO:0007669"/>
    <property type="project" value="UniProtKB-KW"/>
</dbReference>
<dbReference type="Proteomes" id="UP000655868">
    <property type="component" value="Unassembled WGS sequence"/>
</dbReference>
<keyword evidence="5" id="KW-0408">Iron</keyword>
<dbReference type="InterPro" id="IPR005805">
    <property type="entry name" value="Rieske_Fe-S_prot_C"/>
</dbReference>
<dbReference type="SUPFAM" id="SSF50022">
    <property type="entry name" value="ISP domain"/>
    <property type="match status" value="1"/>
</dbReference>
<gene>
    <name evidence="11" type="ORF">JGU71_18165</name>
</gene>
<dbReference type="Pfam" id="PF00355">
    <property type="entry name" value="Rieske"/>
    <property type="match status" value="1"/>
</dbReference>
<dbReference type="Gene3D" id="2.102.10.10">
    <property type="entry name" value="Rieske [2Fe-2S] iron-sulphur domain"/>
    <property type="match status" value="1"/>
</dbReference>
<keyword evidence="4" id="KW-0479">Metal-binding</keyword>
<organism evidence="11 12">
    <name type="scientific">Antrihabitans stalagmiti</name>
    <dbReference type="NCBI Taxonomy" id="2799499"/>
    <lineage>
        <taxon>Bacteria</taxon>
        <taxon>Bacillati</taxon>
        <taxon>Actinomycetota</taxon>
        <taxon>Actinomycetes</taxon>
        <taxon>Mycobacteriales</taxon>
        <taxon>Nocardiaceae</taxon>
        <taxon>Antrihabitans</taxon>
    </lineage>
</organism>
<evidence type="ECO:0000256" key="1">
    <source>
        <dbReference type="ARBA" id="ARBA00002494"/>
    </source>
</evidence>
<dbReference type="PRINTS" id="PR00162">
    <property type="entry name" value="RIESKE"/>
</dbReference>
<evidence type="ECO:0000256" key="3">
    <source>
        <dbReference type="ARBA" id="ARBA00022714"/>
    </source>
</evidence>
<reference evidence="11" key="1">
    <citation type="submission" date="2020-12" db="EMBL/GenBank/DDBJ databases">
        <title>Antrihabitans popcorni sp. nov. and Antrihabitans auranticaus sp. nov., isolated from a larva cave.</title>
        <authorList>
            <person name="Lee S.D."/>
            <person name="Kim I.S."/>
        </authorList>
    </citation>
    <scope>NUCLEOTIDE SEQUENCE</scope>
    <source>
        <strain evidence="11">YC3-6</strain>
    </source>
</reference>
<dbReference type="InterPro" id="IPR019546">
    <property type="entry name" value="TAT_signal_bac_arc"/>
</dbReference>
<dbReference type="GO" id="GO:0046872">
    <property type="term" value="F:metal ion binding"/>
    <property type="evidence" value="ECO:0007669"/>
    <property type="project" value="UniProtKB-KW"/>
</dbReference>
<evidence type="ECO:0000313" key="12">
    <source>
        <dbReference type="Proteomes" id="UP000655868"/>
    </source>
</evidence>
<comment type="function">
    <text evidence="1">Iron-sulfur subunit of the cytochrome bc1 complex, an essential component of the respiratory electron transport chain required for ATP synthesis. The bc1 complex catalyzes the oxidation of menaquinol and the reduction of cytochrome c in the respiratory chain. The bc1 complex operates through a Q-cycle mechanism that couples electron transfer to generation of the proton gradient that drives ATP synthesis.</text>
</comment>
<protein>
    <recommendedName>
        <fullName evidence="2">Cytochrome bc1 complex Rieske iron-sulfur subunit</fullName>
    </recommendedName>
    <alternativeName>
        <fullName evidence="8">Cytochrome bc1 reductase complex subunit QcrA</fullName>
    </alternativeName>
</protein>
<proteinExistence type="predicted"/>
<keyword evidence="7" id="KW-1015">Disulfide bond</keyword>
<dbReference type="GO" id="GO:0016705">
    <property type="term" value="F:oxidoreductase activity, acting on paired donors, with incorporation or reduction of molecular oxygen"/>
    <property type="evidence" value="ECO:0007669"/>
    <property type="project" value="UniProtKB-ARBA"/>
</dbReference>
<dbReference type="GO" id="GO:0016020">
    <property type="term" value="C:membrane"/>
    <property type="evidence" value="ECO:0007669"/>
    <property type="project" value="InterPro"/>
</dbReference>
<name>A0A934U4S9_9NOCA</name>
<dbReference type="GO" id="GO:0004497">
    <property type="term" value="F:monooxygenase activity"/>
    <property type="evidence" value="ECO:0007669"/>
    <property type="project" value="UniProtKB-ARBA"/>
</dbReference>
<dbReference type="PROSITE" id="PS51296">
    <property type="entry name" value="RIESKE"/>
    <property type="match status" value="1"/>
</dbReference>
<dbReference type="InterPro" id="IPR014349">
    <property type="entry name" value="Rieske_Fe-S_prot"/>
</dbReference>
<dbReference type="AlphaFoldDB" id="A0A934U4S9"/>
<evidence type="ECO:0000256" key="9">
    <source>
        <dbReference type="ARBA" id="ARBA00034078"/>
    </source>
</evidence>
<dbReference type="InterPro" id="IPR017941">
    <property type="entry name" value="Rieske_2Fe-2S"/>
</dbReference>
<dbReference type="EMBL" id="JAEMNV010000005">
    <property type="protein sequence ID" value="MBJ8340815.1"/>
    <property type="molecule type" value="Genomic_DNA"/>
</dbReference>
<accession>A0A934U4S9</accession>
<evidence type="ECO:0000256" key="5">
    <source>
        <dbReference type="ARBA" id="ARBA00023004"/>
    </source>
</evidence>
<keyword evidence="12" id="KW-1185">Reference proteome</keyword>
<dbReference type="RefSeq" id="WP_199705669.1">
    <property type="nucleotide sequence ID" value="NZ_JAEMNV010000005.1"/>
</dbReference>
<dbReference type="CDD" id="cd03467">
    <property type="entry name" value="Rieske"/>
    <property type="match status" value="1"/>
</dbReference>
<dbReference type="PANTHER" id="PTHR10134">
    <property type="entry name" value="CYTOCHROME B-C1 COMPLEX SUBUNIT RIESKE, MITOCHONDRIAL"/>
    <property type="match status" value="1"/>
</dbReference>
<evidence type="ECO:0000256" key="8">
    <source>
        <dbReference type="ARBA" id="ARBA00029586"/>
    </source>
</evidence>
<dbReference type="InterPro" id="IPR006311">
    <property type="entry name" value="TAT_signal"/>
</dbReference>
<evidence type="ECO:0000256" key="4">
    <source>
        <dbReference type="ARBA" id="ARBA00022723"/>
    </source>
</evidence>
<keyword evidence="6" id="KW-0411">Iron-sulfur</keyword>
<feature type="domain" description="Rieske" evidence="10">
    <location>
        <begin position="33"/>
        <end position="123"/>
    </location>
</feature>
<evidence type="ECO:0000313" key="11">
    <source>
        <dbReference type="EMBL" id="MBJ8340815.1"/>
    </source>
</evidence>
<dbReference type="PROSITE" id="PS51318">
    <property type="entry name" value="TAT"/>
    <property type="match status" value="1"/>
</dbReference>
<evidence type="ECO:0000256" key="7">
    <source>
        <dbReference type="ARBA" id="ARBA00023157"/>
    </source>
</evidence>
<dbReference type="InterPro" id="IPR036922">
    <property type="entry name" value="Rieske_2Fe-2S_sf"/>
</dbReference>
<dbReference type="NCBIfam" id="TIGR01409">
    <property type="entry name" value="TAT_signal_seq"/>
    <property type="match status" value="1"/>
</dbReference>
<evidence type="ECO:0000259" key="10">
    <source>
        <dbReference type="PROSITE" id="PS51296"/>
    </source>
</evidence>
<dbReference type="PROSITE" id="PS51257">
    <property type="entry name" value="PROKAR_LIPOPROTEIN"/>
    <property type="match status" value="1"/>
</dbReference>